<name>A0ACB8RT67_9AGAM</name>
<comment type="caution">
    <text evidence="1">The sequence shown here is derived from an EMBL/GenBank/DDBJ whole genome shotgun (WGS) entry which is preliminary data.</text>
</comment>
<organism evidence="1 2">
    <name type="scientific">Auriscalpium vulgare</name>
    <dbReference type="NCBI Taxonomy" id="40419"/>
    <lineage>
        <taxon>Eukaryota</taxon>
        <taxon>Fungi</taxon>
        <taxon>Dikarya</taxon>
        <taxon>Basidiomycota</taxon>
        <taxon>Agaricomycotina</taxon>
        <taxon>Agaricomycetes</taxon>
        <taxon>Russulales</taxon>
        <taxon>Auriscalpiaceae</taxon>
        <taxon>Auriscalpium</taxon>
    </lineage>
</organism>
<reference evidence="1" key="2">
    <citation type="journal article" date="2022" name="New Phytol.">
        <title>Evolutionary transition to the ectomycorrhizal habit in the genomes of a hyperdiverse lineage of mushroom-forming fungi.</title>
        <authorList>
            <person name="Looney B."/>
            <person name="Miyauchi S."/>
            <person name="Morin E."/>
            <person name="Drula E."/>
            <person name="Courty P.E."/>
            <person name="Kohler A."/>
            <person name="Kuo A."/>
            <person name="LaButti K."/>
            <person name="Pangilinan J."/>
            <person name="Lipzen A."/>
            <person name="Riley R."/>
            <person name="Andreopoulos W."/>
            <person name="He G."/>
            <person name="Johnson J."/>
            <person name="Nolan M."/>
            <person name="Tritt A."/>
            <person name="Barry K.W."/>
            <person name="Grigoriev I.V."/>
            <person name="Nagy L.G."/>
            <person name="Hibbett D."/>
            <person name="Henrissat B."/>
            <person name="Matheny P.B."/>
            <person name="Labbe J."/>
            <person name="Martin F.M."/>
        </authorList>
    </citation>
    <scope>NUCLEOTIDE SEQUENCE</scope>
    <source>
        <strain evidence="1">FP105234-sp</strain>
    </source>
</reference>
<protein>
    <submittedName>
        <fullName evidence="1">Uncharacterized protein</fullName>
    </submittedName>
</protein>
<keyword evidence="2" id="KW-1185">Reference proteome</keyword>
<dbReference type="EMBL" id="MU275916">
    <property type="protein sequence ID" value="KAI0046816.1"/>
    <property type="molecule type" value="Genomic_DNA"/>
</dbReference>
<dbReference type="Proteomes" id="UP000814033">
    <property type="component" value="Unassembled WGS sequence"/>
</dbReference>
<accession>A0ACB8RT67</accession>
<gene>
    <name evidence="1" type="ORF">FA95DRAFT_1310053</name>
</gene>
<reference evidence="1" key="1">
    <citation type="submission" date="2021-02" db="EMBL/GenBank/DDBJ databases">
        <authorList>
            <consortium name="DOE Joint Genome Institute"/>
            <person name="Ahrendt S."/>
            <person name="Looney B.P."/>
            <person name="Miyauchi S."/>
            <person name="Morin E."/>
            <person name="Drula E."/>
            <person name="Courty P.E."/>
            <person name="Chicoki N."/>
            <person name="Fauchery L."/>
            <person name="Kohler A."/>
            <person name="Kuo A."/>
            <person name="Labutti K."/>
            <person name="Pangilinan J."/>
            <person name="Lipzen A."/>
            <person name="Riley R."/>
            <person name="Andreopoulos W."/>
            <person name="He G."/>
            <person name="Johnson J."/>
            <person name="Barry K.W."/>
            <person name="Grigoriev I.V."/>
            <person name="Nagy L."/>
            <person name="Hibbett D."/>
            <person name="Henrissat B."/>
            <person name="Matheny P.B."/>
            <person name="Labbe J."/>
            <person name="Martin F."/>
        </authorList>
    </citation>
    <scope>NUCLEOTIDE SEQUENCE</scope>
    <source>
        <strain evidence="1">FP105234-sp</strain>
    </source>
</reference>
<evidence type="ECO:0000313" key="2">
    <source>
        <dbReference type="Proteomes" id="UP000814033"/>
    </source>
</evidence>
<proteinExistence type="predicted"/>
<evidence type="ECO:0000313" key="1">
    <source>
        <dbReference type="EMBL" id="KAI0046816.1"/>
    </source>
</evidence>
<sequence length="108" mass="12127">MRRRTTRLGVFPPLRRVASRPHMTSQPRSASLRRNPAIDALIAQLTTSQAQARFPDDPGPSSSPTPARPHHSSRMSAHAGCEKRPPRVAQRSMVSRRRWRPTRSSSVI</sequence>